<proteinExistence type="predicted"/>
<dbReference type="EMBL" id="JAVRRD010000033">
    <property type="protein sequence ID" value="KAK5045899.1"/>
    <property type="molecule type" value="Genomic_DNA"/>
</dbReference>
<sequence length="511" mass="57176">MYSSKEICQLNPPRNLQPSDWVIELPQHAVQSGTPLAIARQQYQTVRLDRLIGYIENRFHKGCCFYEFLDENKDQDSLPGQTLVTNLFAYHEIEHWPGAKAHVKWTEFVMENLEYDAQAEAQASEQGLTLPPLPLEAVPIFRAMQLSEGPKLARKAIRLRTSIQELTAYKFERVGQNVHTRTPSDVPQPDEGPNSKRPRLAVLCEPDHGISSSQPEGISGHSIDTQKQGVLSEGEPLEPQAAAQTPSAPLPPTSRPGIFLDVLLPHFGIQTRLESQYLAAACCRPEVFQRIATGHGKWTTHTVKNLHRLMLRIIFSHQESTSKSFDVCYALARQKIHGFAERAFLMWQQANPSVPFDGQKDFPNWLTKMWEYIFTTIRHTHSIPADMSPDRAAVISKHQHLIAMSRQQRILRSWSTQLSARAAQHGQVRFRAEKNWLLDLWTGKVVGQPHPETGETTDPTLSPSARHMLALTAAPTSTLPPPDGGTVQVDTTQGIATVISSDQQSGLNGDS</sequence>
<comment type="caution">
    <text evidence="2">The sequence shown here is derived from an EMBL/GenBank/DDBJ whole genome shotgun (WGS) entry which is preliminary data.</text>
</comment>
<gene>
    <name evidence="2" type="ORF">LTR84_008685</name>
</gene>
<feature type="compositionally biased region" description="Polar residues" evidence="1">
    <location>
        <begin position="210"/>
        <end position="229"/>
    </location>
</feature>
<keyword evidence="3" id="KW-1185">Reference proteome</keyword>
<evidence type="ECO:0000256" key="1">
    <source>
        <dbReference type="SAM" id="MobiDB-lite"/>
    </source>
</evidence>
<reference evidence="2 3" key="1">
    <citation type="submission" date="2023-08" db="EMBL/GenBank/DDBJ databases">
        <title>Black Yeasts Isolated from many extreme environments.</title>
        <authorList>
            <person name="Coleine C."/>
            <person name="Stajich J.E."/>
            <person name="Selbmann L."/>
        </authorList>
    </citation>
    <scope>NUCLEOTIDE SEQUENCE [LARGE SCALE GENOMIC DNA]</scope>
    <source>
        <strain evidence="2 3">CCFEE 5792</strain>
    </source>
</reference>
<dbReference type="RefSeq" id="XP_064701504.1">
    <property type="nucleotide sequence ID" value="XM_064852230.1"/>
</dbReference>
<feature type="region of interest" description="Disordered" evidence="1">
    <location>
        <begin position="174"/>
        <end position="230"/>
    </location>
</feature>
<protein>
    <submittedName>
        <fullName evidence="2">Uncharacterized protein</fullName>
    </submittedName>
</protein>
<evidence type="ECO:0000313" key="3">
    <source>
        <dbReference type="Proteomes" id="UP001358417"/>
    </source>
</evidence>
<organism evidence="2 3">
    <name type="scientific">Exophiala bonariae</name>
    <dbReference type="NCBI Taxonomy" id="1690606"/>
    <lineage>
        <taxon>Eukaryota</taxon>
        <taxon>Fungi</taxon>
        <taxon>Dikarya</taxon>
        <taxon>Ascomycota</taxon>
        <taxon>Pezizomycotina</taxon>
        <taxon>Eurotiomycetes</taxon>
        <taxon>Chaetothyriomycetidae</taxon>
        <taxon>Chaetothyriales</taxon>
        <taxon>Herpotrichiellaceae</taxon>
        <taxon>Exophiala</taxon>
    </lineage>
</organism>
<accession>A0AAV9MZT2</accession>
<dbReference type="GeneID" id="89976848"/>
<name>A0AAV9MZT2_9EURO</name>
<dbReference type="Proteomes" id="UP001358417">
    <property type="component" value="Unassembled WGS sequence"/>
</dbReference>
<evidence type="ECO:0000313" key="2">
    <source>
        <dbReference type="EMBL" id="KAK5045899.1"/>
    </source>
</evidence>
<dbReference type="AlphaFoldDB" id="A0AAV9MZT2"/>